<dbReference type="AlphaFoldDB" id="A0A919IC96"/>
<dbReference type="EMBL" id="BOMH01000006">
    <property type="protein sequence ID" value="GID62958.1"/>
    <property type="molecule type" value="Genomic_DNA"/>
</dbReference>
<feature type="compositionally biased region" description="Low complexity" evidence="1">
    <location>
        <begin position="166"/>
        <end position="179"/>
    </location>
</feature>
<evidence type="ECO:0000313" key="3">
    <source>
        <dbReference type="Proteomes" id="UP000619479"/>
    </source>
</evidence>
<dbReference type="RefSeq" id="WP_203738430.1">
    <property type="nucleotide sequence ID" value="NZ_BAAAUC010000005.1"/>
</dbReference>
<sequence>MFETGLPGRLRRRNPRLSGTLRIRDALGHDVTLPLRGRASVFTSGGTGLTGHGEVWAVHTDPDATVTSLMISYGHTPAAEDRESGLCAAGDTVTLGGASFTWHCPSVAPRPAPSTVDVPRPRSGGTSPEEIKPAEARPGEIRPGWTENGGTKSGGTKHGTTEADETGTVAGAGSAGTRAPGNSGPSASRDPGPIRNARMPQPRSANARPATPNLRQRVQAIVRDLTHPPRH</sequence>
<dbReference type="Proteomes" id="UP000619479">
    <property type="component" value="Unassembled WGS sequence"/>
</dbReference>
<proteinExistence type="predicted"/>
<evidence type="ECO:0000313" key="2">
    <source>
        <dbReference type="EMBL" id="GID62958.1"/>
    </source>
</evidence>
<name>A0A919IC96_9ACTN</name>
<gene>
    <name evidence="2" type="ORF">Acy02nite_08390</name>
</gene>
<organism evidence="2 3">
    <name type="scientific">Actinoplanes cyaneus</name>
    <dbReference type="NCBI Taxonomy" id="52696"/>
    <lineage>
        <taxon>Bacteria</taxon>
        <taxon>Bacillati</taxon>
        <taxon>Actinomycetota</taxon>
        <taxon>Actinomycetes</taxon>
        <taxon>Micromonosporales</taxon>
        <taxon>Micromonosporaceae</taxon>
        <taxon>Actinoplanes</taxon>
    </lineage>
</organism>
<evidence type="ECO:0000256" key="1">
    <source>
        <dbReference type="SAM" id="MobiDB-lite"/>
    </source>
</evidence>
<feature type="compositionally biased region" description="Basic and acidic residues" evidence="1">
    <location>
        <begin position="129"/>
        <end position="140"/>
    </location>
</feature>
<comment type="caution">
    <text evidence="2">The sequence shown here is derived from an EMBL/GenBank/DDBJ whole genome shotgun (WGS) entry which is preliminary data.</text>
</comment>
<protein>
    <submittedName>
        <fullName evidence="2">Uncharacterized protein</fullName>
    </submittedName>
</protein>
<keyword evidence="3" id="KW-1185">Reference proteome</keyword>
<reference evidence="2" key="1">
    <citation type="submission" date="2021-01" db="EMBL/GenBank/DDBJ databases">
        <title>Whole genome shotgun sequence of Actinoplanes cyaneus NBRC 14990.</title>
        <authorList>
            <person name="Komaki H."/>
            <person name="Tamura T."/>
        </authorList>
    </citation>
    <scope>NUCLEOTIDE SEQUENCE</scope>
    <source>
        <strain evidence="2">NBRC 14990</strain>
    </source>
</reference>
<accession>A0A919IC96</accession>
<feature type="region of interest" description="Disordered" evidence="1">
    <location>
        <begin position="107"/>
        <end position="231"/>
    </location>
</feature>